<keyword evidence="1" id="KW-0812">Transmembrane</keyword>
<keyword evidence="1" id="KW-0472">Membrane</keyword>
<dbReference type="PANTHER" id="PTHR31284">
    <property type="entry name" value="ACID PHOSPHATASE-LIKE PROTEIN"/>
    <property type="match status" value="1"/>
</dbReference>
<sequence length="321" mass="36519">MSAYGHQMEREYSIQSLSSRGGSEMGSRYVVESGIYMTNFAATIFIAALVTVGVLLITLLIALTVMLQSCESKSAGIIEMSKSRDDYSYCKIFALHAELNRLDADYFPAVCKNVAIQYIKEGQYTRDLNTTMSLAENYFSIVRPLDDGLDMVLMDVDDLLPSNCHYTDPLLPWLKQYGCNDCIEEAIHLKHNIILKLYLKLQAAGWPLILISRKPEKQCNLTIKHLISAGYTGWSSLIMRLDDEMQMDSREYFSRRRTEMQKEGIRIMSVVSSQMDALSGPCLGKRIFKLPNPFYYNIDGYIESTDTLQQNLAGKQKQSYF</sequence>
<dbReference type="PANTHER" id="PTHR31284:SF22">
    <property type="entry name" value="ACID PHOSPHATASE"/>
    <property type="match status" value="1"/>
</dbReference>
<dbReference type="InterPro" id="IPR023214">
    <property type="entry name" value="HAD_sf"/>
</dbReference>
<proteinExistence type="predicted"/>
<protein>
    <recommendedName>
        <fullName evidence="3">Acid phosphatase 1</fullName>
    </recommendedName>
</protein>
<dbReference type="Gene3D" id="3.40.50.1000">
    <property type="entry name" value="HAD superfamily/HAD-like"/>
    <property type="match status" value="1"/>
</dbReference>
<dbReference type="EMBL" id="GHES01000488">
    <property type="protein sequence ID" value="MPA31047.1"/>
    <property type="molecule type" value="Transcribed_RNA"/>
</dbReference>
<organism evidence="2">
    <name type="scientific">Davidia involucrata</name>
    <name type="common">Dove tree</name>
    <dbReference type="NCBI Taxonomy" id="16924"/>
    <lineage>
        <taxon>Eukaryota</taxon>
        <taxon>Viridiplantae</taxon>
        <taxon>Streptophyta</taxon>
        <taxon>Embryophyta</taxon>
        <taxon>Tracheophyta</taxon>
        <taxon>Spermatophyta</taxon>
        <taxon>Magnoliopsida</taxon>
        <taxon>eudicotyledons</taxon>
        <taxon>Gunneridae</taxon>
        <taxon>Pentapetalae</taxon>
        <taxon>asterids</taxon>
        <taxon>Cornales</taxon>
        <taxon>Nyssaceae</taxon>
        <taxon>Davidia</taxon>
    </lineage>
</organism>
<reference evidence="2" key="1">
    <citation type="submission" date="2019-08" db="EMBL/GenBank/DDBJ databases">
        <title>Reference gene set and small RNA set construction with multiple tissues from Davidia involucrata Baill.</title>
        <authorList>
            <person name="Yang H."/>
            <person name="Zhou C."/>
            <person name="Li G."/>
            <person name="Wang J."/>
            <person name="Gao P."/>
            <person name="Wang M."/>
            <person name="Wang R."/>
            <person name="Zhao Y."/>
        </authorList>
    </citation>
    <scope>NUCLEOTIDE SEQUENCE</scope>
    <source>
        <tissue evidence="2">Mixed with DoveR01_LX</tissue>
    </source>
</reference>
<dbReference type="Pfam" id="PF03767">
    <property type="entry name" value="Acid_phosphat_B"/>
    <property type="match status" value="1"/>
</dbReference>
<keyword evidence="1" id="KW-1133">Transmembrane helix</keyword>
<evidence type="ECO:0008006" key="3">
    <source>
        <dbReference type="Google" id="ProtNLM"/>
    </source>
</evidence>
<name>A0A5B6YGZ6_DAVIN</name>
<feature type="transmembrane region" description="Helical" evidence="1">
    <location>
        <begin position="40"/>
        <end position="67"/>
    </location>
</feature>
<evidence type="ECO:0000256" key="1">
    <source>
        <dbReference type="SAM" id="Phobius"/>
    </source>
</evidence>
<dbReference type="InterPro" id="IPR005519">
    <property type="entry name" value="Acid_phosphat_B-like"/>
</dbReference>
<dbReference type="AlphaFoldDB" id="A0A5B6YGZ6"/>
<gene>
    <name evidence="2" type="ORF">Din_000488</name>
</gene>
<accession>A0A5B6YGZ6</accession>
<evidence type="ECO:0000313" key="2">
    <source>
        <dbReference type="EMBL" id="MPA31047.1"/>
    </source>
</evidence>